<feature type="transmembrane region" description="Helical" evidence="10">
    <location>
        <begin position="659"/>
        <end position="681"/>
    </location>
</feature>
<dbReference type="InterPro" id="IPR015919">
    <property type="entry name" value="Cadherin-like_sf"/>
</dbReference>
<evidence type="ECO:0000259" key="11">
    <source>
        <dbReference type="PROSITE" id="PS50268"/>
    </source>
</evidence>
<name>A0A5J4NA51_9TREM</name>
<feature type="domain" description="Cadherin" evidence="11">
    <location>
        <begin position="327"/>
        <end position="424"/>
    </location>
</feature>
<feature type="region of interest" description="Disordered" evidence="9">
    <location>
        <begin position="47"/>
        <end position="69"/>
    </location>
</feature>
<dbReference type="PROSITE" id="PS00232">
    <property type="entry name" value="CADHERIN_1"/>
    <property type="match status" value="3"/>
</dbReference>
<accession>A0A5J4NA51</accession>
<sequence>MLLDKFVHIYDEFNCACLIQIVATDRDTGPAGEVTCFLESTVTSSQRPTSSLRGLLDPESREFPSSVPEFSLQPVSPPYDITGSQSDTYHSFTSQSTVRRREANYVLLTKSLLDREQRELHFLALVCHDHGDDANGNEESKSGFHLVNSNRRMTSTGVMRVLVLDENDNGPKFQLLNQNVEIRENSVPGTRIVQLSARDNDAVGSASLTHYRMANSDELPEKNRSQLQVEGLKELFSIDESNGWLLTGSTTLDRETRDTYIIPVVAYDHEFTNRTSETYIHVQVTDTNDNAPKLVGKSTFYIEEESGGAFSVGGYKSSRPGSRQIFVGHLTAEDLDLKENAQVSFSLNPTHNVTSNSDGGLSWFIRSDGTLFANLSSKGILDREKQDVYFVSIILRDHSIEQPLSSTATITVSLRDKNDNAPQFVQPPVLVQHHEGKSNLSNIVDSAKLNAVKPHVDTLRLAESTSPGTIVYTVLATDPDEGENGQVVYKLHPYVGFWQLVHFKSDRTTTHPTDTVSNQHFVIDSSSGDIRLNQRVSSLDVSSPKRLIIFAEDRGIPTRRSYAFLNIEVYSDAKNLSMTRSSGKITESIDSIPVLGQIKSQVNYKKNGRAINPVEEGSFVALSSTFELPAPNRKLSVNHLDGMYKTVSQGNSKNWNSELITGLGIGLVVIILICLFLLVTYTVHGTRRLQTVSTSSADHSKRKPYRQEQTPESIPLDESRFSNECKLSHEVVKTNPSPSMYTTLTDTFHFDTYPVKTKMGLQANANYIPITSFSAEKTAVSPVPSPHASCIKVTCVANREPDANFEVYDPVDELNFSERSLTKDTEEQRAISFFPETVHIPQLLESDFKAELSVTTSLTSATGEDVLIKIPKQKLGNQSSFV</sequence>
<reference evidence="12 13" key="1">
    <citation type="journal article" date="2019" name="Gigascience">
        <title>Whole-genome sequence of the oriental lung fluke Paragonimus westermani.</title>
        <authorList>
            <person name="Oey H."/>
            <person name="Zakrzewski M."/>
            <person name="Narain K."/>
            <person name="Devi K.R."/>
            <person name="Agatsuma T."/>
            <person name="Nawaratna S."/>
            <person name="Gobert G.N."/>
            <person name="Jones M.K."/>
            <person name="Ragan M.A."/>
            <person name="McManus D.P."/>
            <person name="Krause L."/>
        </authorList>
    </citation>
    <scope>NUCLEOTIDE SEQUENCE [LARGE SCALE GENOMIC DNA]</scope>
    <source>
        <strain evidence="12 13">IND2009</strain>
    </source>
</reference>
<dbReference type="InterPro" id="IPR002126">
    <property type="entry name" value="Cadherin-like_dom"/>
</dbReference>
<dbReference type="PROSITE" id="PS50268">
    <property type="entry name" value="CADHERIN_2"/>
    <property type="match status" value="4"/>
</dbReference>
<dbReference type="EMBL" id="QNGE01005029">
    <property type="protein sequence ID" value="KAA3672337.1"/>
    <property type="molecule type" value="Genomic_DNA"/>
</dbReference>
<feature type="domain" description="Cadherin" evidence="11">
    <location>
        <begin position="453"/>
        <end position="595"/>
    </location>
</feature>
<evidence type="ECO:0000256" key="9">
    <source>
        <dbReference type="SAM" id="MobiDB-lite"/>
    </source>
</evidence>
<keyword evidence="6 10" id="KW-0472">Membrane</keyword>
<dbReference type="Proteomes" id="UP000324629">
    <property type="component" value="Unassembled WGS sequence"/>
</dbReference>
<feature type="domain" description="Cadherin" evidence="11">
    <location>
        <begin position="174"/>
        <end position="294"/>
    </location>
</feature>
<proteinExistence type="predicted"/>
<keyword evidence="7" id="KW-0325">Glycoprotein</keyword>
<dbReference type="PANTHER" id="PTHR24028">
    <property type="entry name" value="CADHERIN-87A"/>
    <property type="match status" value="1"/>
</dbReference>
<feature type="region of interest" description="Disordered" evidence="9">
    <location>
        <begin position="690"/>
        <end position="717"/>
    </location>
</feature>
<dbReference type="Pfam" id="PF00028">
    <property type="entry name" value="Cadherin"/>
    <property type="match status" value="3"/>
</dbReference>
<feature type="domain" description="Cadherin" evidence="11">
    <location>
        <begin position="79"/>
        <end position="173"/>
    </location>
</feature>
<dbReference type="SUPFAM" id="SSF49313">
    <property type="entry name" value="Cadherin-like"/>
    <property type="match status" value="4"/>
</dbReference>
<keyword evidence="2 10" id="KW-0812">Transmembrane</keyword>
<comment type="caution">
    <text evidence="12">The sequence shown here is derived from an EMBL/GenBank/DDBJ whole genome shotgun (WGS) entry which is preliminary data.</text>
</comment>
<dbReference type="GO" id="GO:0005509">
    <property type="term" value="F:calcium ion binding"/>
    <property type="evidence" value="ECO:0007669"/>
    <property type="project" value="UniProtKB-UniRule"/>
</dbReference>
<dbReference type="GO" id="GO:0007156">
    <property type="term" value="P:homophilic cell adhesion via plasma membrane adhesion molecules"/>
    <property type="evidence" value="ECO:0007669"/>
    <property type="project" value="InterPro"/>
</dbReference>
<evidence type="ECO:0000256" key="8">
    <source>
        <dbReference type="PROSITE-ProRule" id="PRU00043"/>
    </source>
</evidence>
<evidence type="ECO:0000313" key="13">
    <source>
        <dbReference type="Proteomes" id="UP000324629"/>
    </source>
</evidence>
<keyword evidence="3" id="KW-0677">Repeat</keyword>
<evidence type="ECO:0000256" key="4">
    <source>
        <dbReference type="ARBA" id="ARBA00022837"/>
    </source>
</evidence>
<evidence type="ECO:0000256" key="2">
    <source>
        <dbReference type="ARBA" id="ARBA00022692"/>
    </source>
</evidence>
<evidence type="ECO:0000313" key="12">
    <source>
        <dbReference type="EMBL" id="KAA3672337.1"/>
    </source>
</evidence>
<evidence type="ECO:0000256" key="7">
    <source>
        <dbReference type="ARBA" id="ARBA00023180"/>
    </source>
</evidence>
<dbReference type="FunFam" id="2.60.40.60:FF:000092">
    <property type="entry name" value="Protocadherin 8"/>
    <property type="match status" value="1"/>
</dbReference>
<comment type="subcellular location">
    <subcellularLocation>
        <location evidence="1">Membrane</location>
        <topology evidence="1">Single-pass membrane protein</topology>
    </subcellularLocation>
</comment>
<dbReference type="CDD" id="cd11304">
    <property type="entry name" value="Cadherin_repeat"/>
    <property type="match status" value="4"/>
</dbReference>
<dbReference type="InterPro" id="IPR020894">
    <property type="entry name" value="Cadherin_CS"/>
</dbReference>
<dbReference type="GO" id="GO:0005886">
    <property type="term" value="C:plasma membrane"/>
    <property type="evidence" value="ECO:0007669"/>
    <property type="project" value="InterPro"/>
</dbReference>
<gene>
    <name evidence="12" type="ORF">DEA37_0003102</name>
</gene>
<dbReference type="PRINTS" id="PR00205">
    <property type="entry name" value="CADHERIN"/>
</dbReference>
<keyword evidence="4 8" id="KW-0106">Calcium</keyword>
<dbReference type="Gene3D" id="2.60.40.60">
    <property type="entry name" value="Cadherins"/>
    <property type="match status" value="4"/>
</dbReference>
<dbReference type="PANTHER" id="PTHR24028:SF146">
    <property type="entry name" value="CADHERIN 96CB, ISOFORM D-RELATED"/>
    <property type="match status" value="1"/>
</dbReference>
<evidence type="ECO:0000256" key="6">
    <source>
        <dbReference type="ARBA" id="ARBA00023136"/>
    </source>
</evidence>
<keyword evidence="13" id="KW-1185">Reference proteome</keyword>
<organism evidence="12 13">
    <name type="scientific">Paragonimus westermani</name>
    <dbReference type="NCBI Taxonomy" id="34504"/>
    <lineage>
        <taxon>Eukaryota</taxon>
        <taxon>Metazoa</taxon>
        <taxon>Spiralia</taxon>
        <taxon>Lophotrochozoa</taxon>
        <taxon>Platyhelminthes</taxon>
        <taxon>Trematoda</taxon>
        <taxon>Digenea</taxon>
        <taxon>Plagiorchiida</taxon>
        <taxon>Troglotremata</taxon>
        <taxon>Troglotrematidae</taxon>
        <taxon>Paragonimus</taxon>
    </lineage>
</organism>
<dbReference type="AlphaFoldDB" id="A0A5J4NA51"/>
<evidence type="ECO:0000256" key="5">
    <source>
        <dbReference type="ARBA" id="ARBA00022989"/>
    </source>
</evidence>
<keyword evidence="5 10" id="KW-1133">Transmembrane helix</keyword>
<evidence type="ECO:0000256" key="1">
    <source>
        <dbReference type="ARBA" id="ARBA00004167"/>
    </source>
</evidence>
<dbReference type="InterPro" id="IPR050174">
    <property type="entry name" value="Protocadherin/Cadherin-CA"/>
</dbReference>
<dbReference type="SMART" id="SM00112">
    <property type="entry name" value="CA"/>
    <property type="match status" value="4"/>
</dbReference>
<evidence type="ECO:0000256" key="10">
    <source>
        <dbReference type="SAM" id="Phobius"/>
    </source>
</evidence>
<evidence type="ECO:0000256" key="3">
    <source>
        <dbReference type="ARBA" id="ARBA00022737"/>
    </source>
</evidence>
<protein>
    <recommendedName>
        <fullName evidence="11">Cadherin domain-containing protein</fullName>
    </recommendedName>
</protein>